<evidence type="ECO:0000313" key="2">
    <source>
        <dbReference type="EMBL" id="KJH40259.1"/>
    </source>
</evidence>
<keyword evidence="3" id="KW-1185">Reference proteome</keyword>
<accession>A0A0D8X9F7</accession>
<sequence length="76" mass="8391">MTKTESRSTTPLSVTTTSGEKREEIDNPFDYGHPSDYFGKAVLASEVQVDELTMPPQSPSDDTKFDESSQYVGNNV</sequence>
<proteinExistence type="predicted"/>
<evidence type="ECO:0000256" key="1">
    <source>
        <dbReference type="SAM" id="MobiDB-lite"/>
    </source>
</evidence>
<evidence type="ECO:0000313" key="3">
    <source>
        <dbReference type="Proteomes" id="UP000053766"/>
    </source>
</evidence>
<dbReference type="EMBL" id="KN717448">
    <property type="protein sequence ID" value="KJH40259.1"/>
    <property type="molecule type" value="Genomic_DNA"/>
</dbReference>
<protein>
    <submittedName>
        <fullName evidence="2">Uncharacterized protein</fullName>
    </submittedName>
</protein>
<dbReference type="Proteomes" id="UP000053766">
    <property type="component" value="Unassembled WGS sequence"/>
</dbReference>
<feature type="compositionally biased region" description="Polar residues" evidence="1">
    <location>
        <begin position="7"/>
        <end position="18"/>
    </location>
</feature>
<gene>
    <name evidence="2" type="ORF">DICVIV_13799</name>
</gene>
<organism evidence="2 3">
    <name type="scientific">Dictyocaulus viviparus</name>
    <name type="common">Bovine lungworm</name>
    <dbReference type="NCBI Taxonomy" id="29172"/>
    <lineage>
        <taxon>Eukaryota</taxon>
        <taxon>Metazoa</taxon>
        <taxon>Ecdysozoa</taxon>
        <taxon>Nematoda</taxon>
        <taxon>Chromadorea</taxon>
        <taxon>Rhabditida</taxon>
        <taxon>Rhabditina</taxon>
        <taxon>Rhabditomorpha</taxon>
        <taxon>Strongyloidea</taxon>
        <taxon>Metastrongylidae</taxon>
        <taxon>Dictyocaulus</taxon>
    </lineage>
</organism>
<reference evidence="2 3" key="1">
    <citation type="submission" date="2013-11" db="EMBL/GenBank/DDBJ databases">
        <title>Draft genome of the bovine lungworm Dictyocaulus viviparus.</title>
        <authorList>
            <person name="Mitreva M."/>
        </authorList>
    </citation>
    <scope>NUCLEOTIDE SEQUENCE [LARGE SCALE GENOMIC DNA]</scope>
    <source>
        <strain evidence="2 3">HannoverDv2000</strain>
    </source>
</reference>
<feature type="region of interest" description="Disordered" evidence="1">
    <location>
        <begin position="1"/>
        <end position="34"/>
    </location>
</feature>
<feature type="region of interest" description="Disordered" evidence="1">
    <location>
        <begin position="52"/>
        <end position="76"/>
    </location>
</feature>
<dbReference type="AlphaFoldDB" id="A0A0D8X9F7"/>
<reference evidence="3" key="2">
    <citation type="journal article" date="2016" name="Sci. Rep.">
        <title>Dictyocaulus viviparus genome, variome and transcriptome elucidate lungworm biology and support future intervention.</title>
        <authorList>
            <person name="McNulty S.N."/>
            <person name="Strube C."/>
            <person name="Rosa B.A."/>
            <person name="Martin J.C."/>
            <person name="Tyagi R."/>
            <person name="Choi Y.J."/>
            <person name="Wang Q."/>
            <person name="Hallsworth Pepin K."/>
            <person name="Zhang X."/>
            <person name="Ozersky P."/>
            <person name="Wilson R.K."/>
            <person name="Sternberg P.W."/>
            <person name="Gasser R.B."/>
            <person name="Mitreva M."/>
        </authorList>
    </citation>
    <scope>NUCLEOTIDE SEQUENCE [LARGE SCALE GENOMIC DNA]</scope>
    <source>
        <strain evidence="3">HannoverDv2000</strain>
    </source>
</reference>
<name>A0A0D8X9F7_DICVI</name>